<dbReference type="PROSITE" id="PS01339">
    <property type="entry name" value="SURF4"/>
    <property type="match status" value="1"/>
</dbReference>
<keyword evidence="5 6" id="KW-0472">Membrane</keyword>
<evidence type="ECO:0000256" key="2">
    <source>
        <dbReference type="ARBA" id="ARBA00006945"/>
    </source>
</evidence>
<gene>
    <name evidence="7" type="ORF">DILT_LOCUS9982</name>
</gene>
<evidence type="ECO:0000256" key="5">
    <source>
        <dbReference type="ARBA" id="ARBA00023136"/>
    </source>
</evidence>
<comment type="subcellular location">
    <subcellularLocation>
        <location evidence="1">Membrane</location>
        <topology evidence="1">Multi-pass membrane protein</topology>
    </subcellularLocation>
</comment>
<sequence>MASVFGRDYNDILSRFDDAADTVSFICMMKQKFIPEVVLNWVVLIIIYFYVIQTIGYNIWTRIFLMRNLSLMGSLLLLIAEASQESRSLLAGLPSAGGNASRQYLQLGGRILVVLMFVTLIHWDGSFFYLIQVSASHILHFLKVLAIPFVSSSSCRDAETCHILYGSLVYNQSFDGLCKIDTKAAAHLALILLVAIGYKAKLCAIVLVAWLGCINMYYNCFWRAYDDEIMWDFLKYDFFQTWSVIGGLLLIVAHGPGGVSVDDYKKEF</sequence>
<evidence type="ECO:0000256" key="1">
    <source>
        <dbReference type="ARBA" id="ARBA00004141"/>
    </source>
</evidence>
<dbReference type="InterPro" id="IPR002995">
    <property type="entry name" value="Surf4"/>
</dbReference>
<protein>
    <recommendedName>
        <fullName evidence="9">Surfeit locus protein 4</fullName>
    </recommendedName>
</protein>
<dbReference type="Proteomes" id="UP000281553">
    <property type="component" value="Unassembled WGS sequence"/>
</dbReference>
<dbReference type="EMBL" id="UYRU01058400">
    <property type="protein sequence ID" value="VDN14151.1"/>
    <property type="molecule type" value="Genomic_DNA"/>
</dbReference>
<reference evidence="7 8" key="1">
    <citation type="submission" date="2018-11" db="EMBL/GenBank/DDBJ databases">
        <authorList>
            <consortium name="Pathogen Informatics"/>
        </authorList>
    </citation>
    <scope>NUCLEOTIDE SEQUENCE [LARGE SCALE GENOMIC DNA]</scope>
</reference>
<keyword evidence="4 6" id="KW-1133">Transmembrane helix</keyword>
<keyword evidence="8" id="KW-1185">Reference proteome</keyword>
<name>A0A3P7M7V3_DIBLA</name>
<feature type="transmembrane region" description="Helical" evidence="6">
    <location>
        <begin position="104"/>
        <end position="123"/>
    </location>
</feature>
<dbReference type="OrthoDB" id="7859621at2759"/>
<dbReference type="Pfam" id="PF02077">
    <property type="entry name" value="SURF4"/>
    <property type="match status" value="2"/>
</dbReference>
<feature type="transmembrane region" description="Helical" evidence="6">
    <location>
        <begin position="38"/>
        <end position="59"/>
    </location>
</feature>
<evidence type="ECO:0008006" key="9">
    <source>
        <dbReference type="Google" id="ProtNLM"/>
    </source>
</evidence>
<comment type="similarity">
    <text evidence="2">Belongs to the SURF4 family.</text>
</comment>
<feature type="transmembrane region" description="Helical" evidence="6">
    <location>
        <begin position="189"/>
        <end position="218"/>
    </location>
</feature>
<dbReference type="AlphaFoldDB" id="A0A3P7M7V3"/>
<evidence type="ECO:0000256" key="3">
    <source>
        <dbReference type="ARBA" id="ARBA00022692"/>
    </source>
</evidence>
<evidence type="ECO:0000313" key="7">
    <source>
        <dbReference type="EMBL" id="VDN14151.1"/>
    </source>
</evidence>
<feature type="transmembrane region" description="Helical" evidence="6">
    <location>
        <begin position="238"/>
        <end position="259"/>
    </location>
</feature>
<evidence type="ECO:0000256" key="6">
    <source>
        <dbReference type="SAM" id="Phobius"/>
    </source>
</evidence>
<evidence type="ECO:0000256" key="4">
    <source>
        <dbReference type="ARBA" id="ARBA00022989"/>
    </source>
</evidence>
<dbReference type="GO" id="GO:0016020">
    <property type="term" value="C:membrane"/>
    <property type="evidence" value="ECO:0007669"/>
    <property type="project" value="UniProtKB-SubCell"/>
</dbReference>
<proteinExistence type="inferred from homology"/>
<evidence type="ECO:0000313" key="8">
    <source>
        <dbReference type="Proteomes" id="UP000281553"/>
    </source>
</evidence>
<accession>A0A3P7M7V3</accession>
<keyword evidence="3 6" id="KW-0812">Transmembrane</keyword>
<organism evidence="7 8">
    <name type="scientific">Dibothriocephalus latus</name>
    <name type="common">Fish tapeworm</name>
    <name type="synonym">Diphyllobothrium latum</name>
    <dbReference type="NCBI Taxonomy" id="60516"/>
    <lineage>
        <taxon>Eukaryota</taxon>
        <taxon>Metazoa</taxon>
        <taxon>Spiralia</taxon>
        <taxon>Lophotrochozoa</taxon>
        <taxon>Platyhelminthes</taxon>
        <taxon>Cestoda</taxon>
        <taxon>Eucestoda</taxon>
        <taxon>Diphyllobothriidea</taxon>
        <taxon>Diphyllobothriidae</taxon>
        <taxon>Dibothriocephalus</taxon>
    </lineage>
</organism>